<keyword evidence="2" id="KW-0238">DNA-binding</keyword>
<dbReference type="Pfam" id="PF12833">
    <property type="entry name" value="HTH_18"/>
    <property type="match status" value="1"/>
</dbReference>
<sequence length="297" mass="34773">MKSIEQLNAVQKIQDYINNHLNEEITLKTLSRVSGYSPSHTERLFKELTDQNLFDYIRLMRLTDAAKTMRHKKKIKIIDISLNYLFDYHEGFTRAFSKTFGVSPKKYQKNPIPVQYFIPYSVLSRHVLKLKEEVKIMKSKTVFVQVVERPKRKAIIKRGIKAKSYFPYCEEVGCDVWGILASIPDALYEPAGFWLPKHLVKPNTSEYVQGVEINLDYHQQIPDDFDVVELDACQMMIFQGEPYDDVNFMQEIGVIQDHIAVFDPKLYGYEWDDKHPSFQLEPQSHRGYIEAKPVKKI</sequence>
<protein>
    <submittedName>
        <fullName evidence="5">AraC family transcriptional regulator</fullName>
    </submittedName>
</protein>
<dbReference type="SUPFAM" id="SSF46689">
    <property type="entry name" value="Homeodomain-like"/>
    <property type="match status" value="2"/>
</dbReference>
<dbReference type="SMART" id="SM00342">
    <property type="entry name" value="HTH_ARAC"/>
    <property type="match status" value="1"/>
</dbReference>
<feature type="domain" description="HTH araC/xylS-type" evidence="4">
    <location>
        <begin position="11"/>
        <end position="110"/>
    </location>
</feature>
<dbReference type="AlphaFoldDB" id="A0AAW6U7W1"/>
<reference evidence="5" key="1">
    <citation type="submission" date="2023-05" db="EMBL/GenBank/DDBJ databases">
        <title>Mariniplasma microaerophilum sp. nov., a novel anaerobic mollicute isolated from terrestrial mud volcano, Taman Peninsula, Russia.</title>
        <authorList>
            <person name="Khomyakova M.A."/>
            <person name="Merkel A.Y."/>
            <person name="Slobodkin A.I."/>
        </authorList>
    </citation>
    <scope>NUCLEOTIDE SEQUENCE</scope>
    <source>
        <strain evidence="5">M4Ah</strain>
    </source>
</reference>
<dbReference type="Proteomes" id="UP001431532">
    <property type="component" value="Unassembled WGS sequence"/>
</dbReference>
<proteinExistence type="predicted"/>
<evidence type="ECO:0000256" key="1">
    <source>
        <dbReference type="ARBA" id="ARBA00023015"/>
    </source>
</evidence>
<keyword evidence="3" id="KW-0804">Transcription</keyword>
<dbReference type="Gene3D" id="1.10.10.60">
    <property type="entry name" value="Homeodomain-like"/>
    <property type="match status" value="2"/>
</dbReference>
<dbReference type="PANTHER" id="PTHR47504:SF5">
    <property type="entry name" value="RIGHT ORIGIN-BINDING PROTEIN"/>
    <property type="match status" value="1"/>
</dbReference>
<dbReference type="InterPro" id="IPR009057">
    <property type="entry name" value="Homeodomain-like_sf"/>
</dbReference>
<accession>A0AAW6U7W1</accession>
<evidence type="ECO:0000256" key="2">
    <source>
        <dbReference type="ARBA" id="ARBA00023125"/>
    </source>
</evidence>
<comment type="caution">
    <text evidence="5">The sequence shown here is derived from an EMBL/GenBank/DDBJ whole genome shotgun (WGS) entry which is preliminary data.</text>
</comment>
<dbReference type="GO" id="GO:0003700">
    <property type="term" value="F:DNA-binding transcription factor activity"/>
    <property type="evidence" value="ECO:0007669"/>
    <property type="project" value="InterPro"/>
</dbReference>
<keyword evidence="6" id="KW-1185">Reference proteome</keyword>
<dbReference type="RefSeq" id="WP_282838586.1">
    <property type="nucleotide sequence ID" value="NZ_JASCXW010000002.1"/>
</dbReference>
<organism evidence="5 6">
    <name type="scientific">Peloplasma aerotolerans</name>
    <dbReference type="NCBI Taxonomy" id="3044389"/>
    <lineage>
        <taxon>Bacteria</taxon>
        <taxon>Bacillati</taxon>
        <taxon>Mycoplasmatota</taxon>
        <taxon>Mollicutes</taxon>
        <taxon>Acholeplasmatales</taxon>
        <taxon>Acholeplasmataceae</taxon>
        <taxon>Peloplasma</taxon>
    </lineage>
</organism>
<evidence type="ECO:0000313" key="6">
    <source>
        <dbReference type="Proteomes" id="UP001431532"/>
    </source>
</evidence>
<dbReference type="InterPro" id="IPR018060">
    <property type="entry name" value="HTH_AraC"/>
</dbReference>
<dbReference type="InterPro" id="IPR050959">
    <property type="entry name" value="MarA-like"/>
</dbReference>
<dbReference type="GO" id="GO:0043565">
    <property type="term" value="F:sequence-specific DNA binding"/>
    <property type="evidence" value="ECO:0007669"/>
    <property type="project" value="InterPro"/>
</dbReference>
<name>A0AAW6U7W1_9MOLU</name>
<keyword evidence="1" id="KW-0805">Transcription regulation</keyword>
<evidence type="ECO:0000313" key="5">
    <source>
        <dbReference type="EMBL" id="MDI6452171.1"/>
    </source>
</evidence>
<gene>
    <name evidence="5" type="ORF">QJ521_01235</name>
</gene>
<evidence type="ECO:0000256" key="3">
    <source>
        <dbReference type="ARBA" id="ARBA00023163"/>
    </source>
</evidence>
<dbReference type="PANTHER" id="PTHR47504">
    <property type="entry name" value="RIGHT ORIGIN-BINDING PROTEIN"/>
    <property type="match status" value="1"/>
</dbReference>
<dbReference type="PROSITE" id="PS01124">
    <property type="entry name" value="HTH_ARAC_FAMILY_2"/>
    <property type="match status" value="1"/>
</dbReference>
<evidence type="ECO:0000259" key="4">
    <source>
        <dbReference type="PROSITE" id="PS01124"/>
    </source>
</evidence>
<dbReference type="EMBL" id="JASCXW010000002">
    <property type="protein sequence ID" value="MDI6452171.1"/>
    <property type="molecule type" value="Genomic_DNA"/>
</dbReference>